<dbReference type="AlphaFoldDB" id="A0A401YZU5"/>
<organism evidence="1 2">
    <name type="scientific">Embleya hyalina</name>
    <dbReference type="NCBI Taxonomy" id="516124"/>
    <lineage>
        <taxon>Bacteria</taxon>
        <taxon>Bacillati</taxon>
        <taxon>Actinomycetota</taxon>
        <taxon>Actinomycetes</taxon>
        <taxon>Kitasatosporales</taxon>
        <taxon>Streptomycetaceae</taxon>
        <taxon>Embleya</taxon>
    </lineage>
</organism>
<keyword evidence="2" id="KW-1185">Reference proteome</keyword>
<sequence length="157" mass="16530">MWIRIDADDLPGRTCPPAGTGPAEGPRYTNVHVAVQGRRPTDLLDPVPGDAASASWTLACTAVPRPGTPSGIDLRGAHIQGRPGDRFVYLSWGTVDPAGTFTMFRRAKLMLAAVPDDALTRAATSGVLTAHLALTDTRGEPVCARIVPPGITWSYGS</sequence>
<gene>
    <name evidence="1" type="ORF">EHYA_07826</name>
</gene>
<dbReference type="OrthoDB" id="3783022at2"/>
<dbReference type="EMBL" id="BIFH01000037">
    <property type="protein sequence ID" value="GCE00101.1"/>
    <property type="molecule type" value="Genomic_DNA"/>
</dbReference>
<reference evidence="1 2" key="1">
    <citation type="submission" date="2018-12" db="EMBL/GenBank/DDBJ databases">
        <title>Draft genome sequence of Embleya hyalina NBRC 13850T.</title>
        <authorList>
            <person name="Komaki H."/>
            <person name="Hosoyama A."/>
            <person name="Kimura A."/>
            <person name="Ichikawa N."/>
            <person name="Tamura T."/>
        </authorList>
    </citation>
    <scope>NUCLEOTIDE SEQUENCE [LARGE SCALE GENOMIC DNA]</scope>
    <source>
        <strain evidence="1 2">NBRC 13850</strain>
    </source>
</reference>
<evidence type="ECO:0000313" key="2">
    <source>
        <dbReference type="Proteomes" id="UP000286931"/>
    </source>
</evidence>
<accession>A0A401YZU5</accession>
<name>A0A401YZU5_9ACTN</name>
<dbReference type="InterPro" id="IPR046032">
    <property type="entry name" value="DUF5990"/>
</dbReference>
<dbReference type="RefSeq" id="WP_126641848.1">
    <property type="nucleotide sequence ID" value="NZ_BIFH01000037.1"/>
</dbReference>
<evidence type="ECO:0008006" key="3">
    <source>
        <dbReference type="Google" id="ProtNLM"/>
    </source>
</evidence>
<proteinExistence type="predicted"/>
<dbReference type="Proteomes" id="UP000286931">
    <property type="component" value="Unassembled WGS sequence"/>
</dbReference>
<protein>
    <recommendedName>
        <fullName evidence="3">Monooxygenase</fullName>
    </recommendedName>
</protein>
<evidence type="ECO:0000313" key="1">
    <source>
        <dbReference type="EMBL" id="GCE00101.1"/>
    </source>
</evidence>
<dbReference type="Pfam" id="PF19452">
    <property type="entry name" value="DUF5990"/>
    <property type="match status" value="1"/>
</dbReference>
<comment type="caution">
    <text evidence="1">The sequence shown here is derived from an EMBL/GenBank/DDBJ whole genome shotgun (WGS) entry which is preliminary data.</text>
</comment>